<keyword evidence="7" id="KW-1185">Reference proteome</keyword>
<organism evidence="6 7">
    <name type="scientific">Stagnimonas aquatica</name>
    <dbReference type="NCBI Taxonomy" id="2689987"/>
    <lineage>
        <taxon>Bacteria</taxon>
        <taxon>Pseudomonadati</taxon>
        <taxon>Pseudomonadota</taxon>
        <taxon>Gammaproteobacteria</taxon>
        <taxon>Nevskiales</taxon>
        <taxon>Nevskiaceae</taxon>
        <taxon>Stagnimonas</taxon>
    </lineage>
</organism>
<feature type="transmembrane region" description="Helical" evidence="5">
    <location>
        <begin position="7"/>
        <end position="25"/>
    </location>
</feature>
<evidence type="ECO:0000256" key="3">
    <source>
        <dbReference type="ARBA" id="ARBA00022989"/>
    </source>
</evidence>
<gene>
    <name evidence="6" type="ORF">ED208_10715</name>
</gene>
<dbReference type="RefSeq" id="WP_123211888.1">
    <property type="nucleotide sequence ID" value="NZ_RJVO01000004.1"/>
</dbReference>
<dbReference type="InterPro" id="IPR003825">
    <property type="entry name" value="Colicin-V_CvpA"/>
</dbReference>
<feature type="transmembrane region" description="Helical" evidence="5">
    <location>
        <begin position="64"/>
        <end position="86"/>
    </location>
</feature>
<evidence type="ECO:0000313" key="7">
    <source>
        <dbReference type="Proteomes" id="UP000282106"/>
    </source>
</evidence>
<dbReference type="Pfam" id="PF02674">
    <property type="entry name" value="Colicin_V"/>
    <property type="match status" value="1"/>
</dbReference>
<dbReference type="Proteomes" id="UP000282106">
    <property type="component" value="Unassembled WGS sequence"/>
</dbReference>
<reference evidence="6 7" key="1">
    <citation type="submission" date="2018-10" db="EMBL/GenBank/DDBJ databases">
        <authorList>
            <person name="Chen W.-M."/>
        </authorList>
    </citation>
    <scope>NUCLEOTIDE SEQUENCE [LARGE SCALE GENOMIC DNA]</scope>
    <source>
        <strain evidence="6 7">THS-13</strain>
    </source>
</reference>
<dbReference type="InterPro" id="IPR052719">
    <property type="entry name" value="CvpA-like"/>
</dbReference>
<evidence type="ECO:0000256" key="4">
    <source>
        <dbReference type="ARBA" id="ARBA00023136"/>
    </source>
</evidence>
<proteinExistence type="predicted"/>
<dbReference type="PANTHER" id="PTHR36926:SF1">
    <property type="entry name" value="COLICIN V PRODUCTION PROTEIN"/>
    <property type="match status" value="1"/>
</dbReference>
<dbReference type="GO" id="GO:0009403">
    <property type="term" value="P:toxin biosynthetic process"/>
    <property type="evidence" value="ECO:0007669"/>
    <property type="project" value="InterPro"/>
</dbReference>
<keyword evidence="4 5" id="KW-0472">Membrane</keyword>
<dbReference type="GO" id="GO:0016020">
    <property type="term" value="C:membrane"/>
    <property type="evidence" value="ECO:0007669"/>
    <property type="project" value="UniProtKB-SubCell"/>
</dbReference>
<evidence type="ECO:0000313" key="6">
    <source>
        <dbReference type="EMBL" id="ROH89591.1"/>
    </source>
</evidence>
<evidence type="ECO:0000256" key="2">
    <source>
        <dbReference type="ARBA" id="ARBA00022692"/>
    </source>
</evidence>
<comment type="subcellular location">
    <subcellularLocation>
        <location evidence="1">Membrane</location>
        <topology evidence="1">Multi-pass membrane protein</topology>
    </subcellularLocation>
</comment>
<dbReference type="FunCoup" id="A0A3N0VAF7">
    <property type="interactions" value="140"/>
</dbReference>
<dbReference type="AlphaFoldDB" id="A0A3N0VAF7"/>
<protein>
    <submittedName>
        <fullName evidence="6">CvpA family protein</fullName>
    </submittedName>
</protein>
<feature type="transmembrane region" description="Helical" evidence="5">
    <location>
        <begin position="106"/>
        <end position="126"/>
    </location>
</feature>
<evidence type="ECO:0000256" key="5">
    <source>
        <dbReference type="SAM" id="Phobius"/>
    </source>
</evidence>
<name>A0A3N0VAF7_9GAMM</name>
<accession>A0A3N0VAF7</accession>
<keyword evidence="3 5" id="KW-1133">Transmembrane helix</keyword>
<feature type="transmembrane region" description="Helical" evidence="5">
    <location>
        <begin position="31"/>
        <end position="52"/>
    </location>
</feature>
<dbReference type="InParanoid" id="A0A3N0VAF7"/>
<dbReference type="EMBL" id="RJVO01000004">
    <property type="protein sequence ID" value="ROH89591.1"/>
    <property type="molecule type" value="Genomic_DNA"/>
</dbReference>
<keyword evidence="2 5" id="KW-0812">Transmembrane</keyword>
<evidence type="ECO:0000256" key="1">
    <source>
        <dbReference type="ARBA" id="ARBA00004141"/>
    </source>
</evidence>
<comment type="caution">
    <text evidence="6">The sequence shown here is derived from an EMBL/GenBank/DDBJ whole genome shotgun (WGS) entry which is preliminary data.</text>
</comment>
<dbReference type="PANTHER" id="PTHR36926">
    <property type="entry name" value="COLICIN V PRODUCTION PROTEIN"/>
    <property type="match status" value="1"/>
</dbReference>
<sequence length="178" mass="19569">MNWADYAILTIVLVSILVGIFRGLTRELLGLVGWVLAFWLAFHFLDPVAAWLDGRIATPSVRRAVAFGGIFLITLLLSSIAAFLLASMIRDSQFSGVDRTLGGGFGFLRGLLLIAALLMVAGTTTARQDLWWRQSLLVPELEWLADALHSVLPESWIRALESPHSPSEPAVPRQGRFS</sequence>